<feature type="compositionally biased region" description="Low complexity" evidence="2">
    <location>
        <begin position="2174"/>
        <end position="2197"/>
    </location>
</feature>
<evidence type="ECO:0000256" key="2">
    <source>
        <dbReference type="SAM" id="MobiDB-lite"/>
    </source>
</evidence>
<dbReference type="Pfam" id="PF00400">
    <property type="entry name" value="WD40"/>
    <property type="match status" value="1"/>
</dbReference>
<protein>
    <submittedName>
        <fullName evidence="3">Uncharacterized protein</fullName>
    </submittedName>
</protein>
<organism evidence="3 4">
    <name type="scientific">Pythium insidiosum</name>
    <name type="common">Pythiosis disease agent</name>
    <dbReference type="NCBI Taxonomy" id="114742"/>
    <lineage>
        <taxon>Eukaryota</taxon>
        <taxon>Sar</taxon>
        <taxon>Stramenopiles</taxon>
        <taxon>Oomycota</taxon>
        <taxon>Peronosporomycetes</taxon>
        <taxon>Pythiales</taxon>
        <taxon>Pythiaceae</taxon>
        <taxon>Pythium</taxon>
    </lineage>
</organism>
<accession>A0AAD5QDF3</accession>
<feature type="compositionally biased region" description="Low complexity" evidence="2">
    <location>
        <begin position="2026"/>
        <end position="2038"/>
    </location>
</feature>
<feature type="region of interest" description="Disordered" evidence="2">
    <location>
        <begin position="2398"/>
        <end position="2443"/>
    </location>
</feature>
<feature type="region of interest" description="Disordered" evidence="2">
    <location>
        <begin position="2663"/>
        <end position="2756"/>
    </location>
</feature>
<dbReference type="SMART" id="SM00320">
    <property type="entry name" value="WD40"/>
    <property type="match status" value="3"/>
</dbReference>
<feature type="compositionally biased region" description="Basic residues" evidence="2">
    <location>
        <begin position="2677"/>
        <end position="2695"/>
    </location>
</feature>
<dbReference type="Gene3D" id="2.130.10.10">
    <property type="entry name" value="YVTN repeat-like/Quinoprotein amine dehydrogenase"/>
    <property type="match status" value="2"/>
</dbReference>
<feature type="region of interest" description="Disordered" evidence="2">
    <location>
        <begin position="75"/>
        <end position="95"/>
    </location>
</feature>
<dbReference type="SUPFAM" id="SSF50978">
    <property type="entry name" value="WD40 repeat-like"/>
    <property type="match status" value="1"/>
</dbReference>
<dbReference type="PROSITE" id="PS50294">
    <property type="entry name" value="WD_REPEATS_REGION"/>
    <property type="match status" value="1"/>
</dbReference>
<feature type="region of interest" description="Disordered" evidence="2">
    <location>
        <begin position="2298"/>
        <end position="2359"/>
    </location>
</feature>
<sequence>MRRDDVKPTLQLRHQLCAGSGSSGAILCAAYDTRRHHLLTLVGAAAISSSSLSPSSAPPTLRLFSLRREIRSVPLFDDAHPPPPPVQVAPNAEAPSRRSPAVTADAVAATALESASLQYAPALDVFLAVVSAWAAAKDTATPATSAVFSVVVLEPGSLQKLVTFSGPSTHWLRCLAWDDASSRLVLSCKIRPHRPTTRASVRLLSPGGEHHCAIELLAISKRKFQHKPPVGGETDGELPQEATPLRRRQDRVMLCVERVRLPVWHADPLDHLVVSPHVQRIFGVGSVVVATADDSSVAKQSVVVEWRATDQQDASFLLVKRVLQHRDAITALALTPDGAWLVTGHASGALRVWTTDPHADTAWSEGDDEDDDAGQLSVAERHRSAVTAIALEASASTTALFSTEKAGGVVLHCRVVPGADSAALEALGRLDIDPPVATQEKTLANKRQREKSPPPTVVVSVAVPTRSHTERLLVVARRDVIHVAKVQPVVRVVHRTSESLVALRRVLTDDEPHALSVVTLTGTRLQSVTATTWATGAWAEPTQRSLTPPATQRDATISCLHSASSPLEPLLVLGWTTGVVEVFAVADGRRLAMLQDASVNSEITALSTAVLRPSPSGPSTEDSAVHQQPRRAWGGLLKAKIPASSSTRPGSGHWLVVTAGSADGRLASWRLELGRAECQLLLEASARPPVAVHAAHVVGLDGTTDELVSVGAEGMAKVWDRWTLQLHAHTSLAGETRPLSVASSMRVVSLEASNNPSLCPAPGMVVGFDDGTLSCWHVARDGGERRCVALPVAGHHDRRVTAVEPLRIGGFLTASLDMVVILWAASVDDGVHELRYFEMDNPIVDLCVASHRVVLSATAFEVCAFLLDDSPEEAAPAPAFCAPPDPPEPEQQPLTIADDAAPTSEPGVESPPRVPSVISIPSVVAPSTEEPRPTASYSLTPLAGWATDGLNDAPVDRQVLLLYLHQYVQAHGTAGTIAADALVHFLGLHTLPVLGKRPAFAVRKALKDRKLEPNARLDASEACDVLMELQRQAAGPRRGGTAALTASRRLKKKPASSQPRVDPASDRAAVVTYNALGEKSIQWVPKPTPSSPRPSNQQRSSRSDEPSGSPRAKGSNVAPPELPDAALVARLRLSSRFRALWSRGFCWCGDGVPLRVEWRRDHGHGTAAKAEEQPSRCERCGKRTHSVRVVTRGYQPHFSLRLLLGVISEVYDALAPSAMALLQLQGQGQGQDQRPAAEAEAVSVSVSVSVHQALMSVFRQRYGVAEVVEAKLKLLLLSMVHFVRDVDAVAVFGELLGAFAAPQEPEVSAALVALAVGSYAWLFSREMVHNGRAVLETDGDPAAALDPRRARATHWQFVRLEAALFCAQELFVYPVVNPSYLQTVVQFLEDYAQAEATRPTPVAADDDGRQPRRWLEVHRFLRLLVGEWRQQAAAFRSAEHELFGAPTEAHDTPELRDVLARLRLLLSCFVFFDHDRVGVVTAEDFEALLRRLRYVWPNEGVTAEEAASGSRRDDSLTFENAVRAARRRFADAGGGVCYLDFWAMLYVVGLQARVLLKLREVPSFCRDYKLEVSPALRDALVAYMQGTSALLAAAAAAAAPSSSPSKPRGSPKAAPAQRQADRASVLAGGLHDGPFVPLKTLSHAASLQVLRPIEEMNALSIDGAMPATLQRSDSASALEGLAACKQLKLCEGSGEQHAPVVVGVRPTGPRSKPIALLSLSTASPTKEERLAENENVGEEKEEEAEEEEEEEEEIGPSPAECSHAATASSPTTLLNLYFQFPDVSPRETLVPIAARERRRVVARVPSLDAEALAWKDRILRLHLDGESDRERWRLEAERRRVLELQRAEQEREHARAMQQERQRRQLQLQHQHQHQDASLRSTSPSRPAKADPSNSATRLWRATGAEDEDATGSPIGGGSKTIETAEEDAAKRTEESEPAATDSDAVAVRTSPPLRPRRGVDGQKEAAAAASPAEAGPEAETASPESTTPKRRLSIVIHERPPSVVTAPEPSPRPPLKAVKRGAGDDGSSSSSSSSAEPALPPASPPPPPSGEEELRQSPEPDASGDLEPPVHSCAPEPAEAEEFDRQPDPTEAPEGEQEQAVAAPTTAAATVTVESSSEALVASEPAAVGAPVEENPTAASPRPLLPPREEPHTAPAPATTSASLPAPAPSPAASPVVAESRRSSAASAPKADAPASCSPPRPPDAAVSSAAGTGATRHRFKFSTQPTFLQSAAVTRTPFRSTQWNPSDDSDSDEGPRAPAARRNDNDVLDDAFDDSVAADAMPLRLSPSALAEFQRTWGSQRRHSLIQRQRLMPPLLPETIESPGERVDSEAGAPAPEAARTPASTAKAAGPHEDEDERGGLEIAFSPEAARALERKWPSFFATSEDALFSPLKQQLEARASAQRREEETQSRLMRKRQEQQRQDTMRLQRSSSTATVVSGLSSAASKKDAATFRVRRMTRERCLERQQELRAGDSVEATLARAHDTRYFHFRYARGCDSGGRALPLGIVTVKLHVARGDAELFMSTDTKAPCASDYAWRSSDRPVGHGKATADEGQKLVLFPSDLARVLQAADADDQQRVTFYLAVVALEPQTQFSVGVMASGQRGEPSRALRTVDELIARFSQLAHAYESSSAATSKAKAALAATEPRRVARTAAAAAAAAESGQHAGLDALRRRASRRVSSHRLPGVRRRSSGGPNPLASLIEEAAGADGSQEEDDEEDDESDDGGAGSVDDDDDEDDDEEGEGSDEPEDETFQNLLETIGERNSAAESLRHETTFILNGEGDEHEELLQDEELQLAATTEQLFPVRDDTGQKDAELVAMERRRSSALARHAAQLGRGLSPVKEALSGAGRSPSSSRPAPSASLRVARFRPRLAAYSLSALPPKQLASINHLIKAHKR</sequence>
<feature type="compositionally biased region" description="Polar residues" evidence="2">
    <location>
        <begin position="2223"/>
        <end position="2248"/>
    </location>
</feature>
<feature type="region of interest" description="Disordered" evidence="2">
    <location>
        <begin position="876"/>
        <end position="915"/>
    </location>
</feature>
<feature type="compositionally biased region" description="Pro residues" evidence="2">
    <location>
        <begin position="881"/>
        <end position="890"/>
    </location>
</feature>
<feature type="compositionally biased region" description="Polar residues" evidence="2">
    <location>
        <begin position="2430"/>
        <end position="2443"/>
    </location>
</feature>
<name>A0AAD5QDF3_PYTIN</name>
<dbReference type="PANTHER" id="PTHR48125:SF10">
    <property type="entry name" value="OS12G0136300 PROTEIN"/>
    <property type="match status" value="1"/>
</dbReference>
<feature type="compositionally biased region" description="Low complexity" evidence="2">
    <location>
        <begin position="2206"/>
        <end position="2216"/>
    </location>
</feature>
<dbReference type="PANTHER" id="PTHR48125">
    <property type="entry name" value="LP07818P1"/>
    <property type="match status" value="1"/>
</dbReference>
<feature type="region of interest" description="Disordered" evidence="2">
    <location>
        <begin position="1852"/>
        <end position="2275"/>
    </location>
</feature>
<dbReference type="InterPro" id="IPR001680">
    <property type="entry name" value="WD40_rpt"/>
</dbReference>
<gene>
    <name evidence="3" type="ORF">P43SY_009769</name>
</gene>
<feature type="repeat" description="WD" evidence="1">
    <location>
        <begin position="322"/>
        <end position="353"/>
    </location>
</feature>
<dbReference type="PROSITE" id="PS50082">
    <property type="entry name" value="WD_REPEATS_2"/>
    <property type="match status" value="1"/>
</dbReference>
<proteinExistence type="predicted"/>
<reference evidence="3" key="1">
    <citation type="submission" date="2021-12" db="EMBL/GenBank/DDBJ databases">
        <title>Prjna785345.</title>
        <authorList>
            <person name="Rujirawat T."/>
            <person name="Krajaejun T."/>
        </authorList>
    </citation>
    <scope>NUCLEOTIDE SEQUENCE</scope>
    <source>
        <strain evidence="3">Pi057C3</strain>
    </source>
</reference>
<feature type="compositionally biased region" description="Polar residues" evidence="2">
    <location>
        <begin position="1876"/>
        <end position="1885"/>
    </location>
</feature>
<feature type="compositionally biased region" description="Low complexity" evidence="2">
    <location>
        <begin position="2340"/>
        <end position="2351"/>
    </location>
</feature>
<feature type="compositionally biased region" description="Low complexity" evidence="2">
    <location>
        <begin position="2663"/>
        <end position="2673"/>
    </location>
</feature>
<dbReference type="InterPro" id="IPR015943">
    <property type="entry name" value="WD40/YVTN_repeat-like_dom_sf"/>
</dbReference>
<comment type="caution">
    <text evidence="3">The sequence shown here is derived from an EMBL/GenBank/DDBJ whole genome shotgun (WGS) entry which is preliminary data.</text>
</comment>
<evidence type="ECO:0000313" key="3">
    <source>
        <dbReference type="EMBL" id="KAJ0406658.1"/>
    </source>
</evidence>
<dbReference type="EMBL" id="JAKCXM010000030">
    <property type="protein sequence ID" value="KAJ0406658.1"/>
    <property type="molecule type" value="Genomic_DNA"/>
</dbReference>
<feature type="compositionally biased region" description="Acidic residues" evidence="2">
    <location>
        <begin position="1735"/>
        <end position="1754"/>
    </location>
</feature>
<feature type="compositionally biased region" description="Pro residues" evidence="2">
    <location>
        <begin position="2039"/>
        <end position="2050"/>
    </location>
</feature>
<evidence type="ECO:0000313" key="4">
    <source>
        <dbReference type="Proteomes" id="UP001209570"/>
    </source>
</evidence>
<feature type="compositionally biased region" description="Low complexity" evidence="2">
    <location>
        <begin position="2849"/>
        <end position="2868"/>
    </location>
</feature>
<keyword evidence="4" id="KW-1185">Reference proteome</keyword>
<dbReference type="InterPro" id="IPR011047">
    <property type="entry name" value="Quinoprotein_ADH-like_sf"/>
</dbReference>
<feature type="region of interest" description="Disordered" evidence="2">
    <location>
        <begin position="1081"/>
        <end position="1121"/>
    </location>
</feature>
<dbReference type="Proteomes" id="UP001209570">
    <property type="component" value="Unassembled WGS sequence"/>
</dbReference>
<feature type="region of interest" description="Disordered" evidence="2">
    <location>
        <begin position="2833"/>
        <end position="2868"/>
    </location>
</feature>
<feature type="region of interest" description="Disordered" evidence="2">
    <location>
        <begin position="1719"/>
        <end position="1767"/>
    </location>
</feature>
<feature type="compositionally biased region" description="Acidic residues" evidence="2">
    <location>
        <begin position="2715"/>
        <end position="2756"/>
    </location>
</feature>
<dbReference type="InterPro" id="IPR036322">
    <property type="entry name" value="WD40_repeat_dom_sf"/>
</dbReference>
<feature type="compositionally biased region" description="Low complexity" evidence="2">
    <location>
        <begin position="1965"/>
        <end position="1986"/>
    </location>
</feature>
<feature type="compositionally biased region" description="Low complexity" evidence="2">
    <location>
        <begin position="2099"/>
        <end position="2129"/>
    </location>
</feature>
<dbReference type="SUPFAM" id="SSF50998">
    <property type="entry name" value="Quinoprotein alcohol dehydrogenase-like"/>
    <property type="match status" value="1"/>
</dbReference>
<evidence type="ECO:0000256" key="1">
    <source>
        <dbReference type="PROSITE-ProRule" id="PRU00221"/>
    </source>
</evidence>
<feature type="compositionally biased region" description="Low complexity" evidence="2">
    <location>
        <begin position="2154"/>
        <end position="2166"/>
    </location>
</feature>
<feature type="compositionally biased region" description="Basic and acidic residues" evidence="2">
    <location>
        <begin position="2405"/>
        <end position="2429"/>
    </location>
</feature>
<feature type="region of interest" description="Disordered" evidence="2">
    <location>
        <begin position="1032"/>
        <end position="1067"/>
    </location>
</feature>
<feature type="compositionally biased region" description="Basic and acidic residues" evidence="2">
    <location>
        <begin position="1852"/>
        <end position="1863"/>
    </location>
</feature>
<keyword evidence="1" id="KW-0853">WD repeat</keyword>